<evidence type="ECO:0000313" key="2">
    <source>
        <dbReference type="Proteomes" id="UP000231846"/>
    </source>
</evidence>
<accession>A0A2M9V3U7</accession>
<dbReference type="AlphaFoldDB" id="A0A2M9V3U7"/>
<proteinExistence type="predicted"/>
<dbReference type="Proteomes" id="UP000231846">
    <property type="component" value="Unassembled WGS sequence"/>
</dbReference>
<sequence>MNLIEEIWTSRPEERITTLADLSDGVIARIKFYNANKEYTVDSFKLMFEDYKKSIYCCQDFVKLCQIINDYDYIVNYINQSHFKNELAIFTPKFDSKRTHHIRSYKSDEDILQVEVISDNGVIKSYNMAATGMTMQDLLNLIDKERNEKFSH</sequence>
<evidence type="ECO:0000313" key="1">
    <source>
        <dbReference type="EMBL" id="PJY72954.1"/>
    </source>
</evidence>
<comment type="caution">
    <text evidence="1">The sequence shown here is derived from an EMBL/GenBank/DDBJ whole genome shotgun (WGS) entry which is preliminary data.</text>
</comment>
<reference evidence="1 2" key="1">
    <citation type="journal article" date="2017" name="MBio">
        <title>Gut Symbiont Bacteroides fragilis Secretes a Eukaryotic-Like Ubiquitin Protein That Mediates Intraspecies Antagonism.</title>
        <authorList>
            <person name="Chatzidaki-Livanis M."/>
            <person name="Coyne M.J."/>
            <person name="Roelofs K.G."/>
            <person name="Gentyala R.R."/>
            <person name="Caldwell J.M."/>
            <person name="Comstock L.E."/>
        </authorList>
    </citation>
    <scope>NUCLEOTIDE SEQUENCE [LARGE SCALE GENOMIC DNA]</scope>
    <source>
        <strain evidence="1 2">12905</strain>
    </source>
</reference>
<protein>
    <submittedName>
        <fullName evidence="1">Uncharacterized protein</fullName>
    </submittedName>
</protein>
<dbReference type="RefSeq" id="WP_100788705.1">
    <property type="nucleotide sequence ID" value="NZ_PDCW01000029.1"/>
</dbReference>
<name>A0A2M9V3U7_BACFG</name>
<dbReference type="EMBL" id="PDCW01000029">
    <property type="protein sequence ID" value="PJY72954.1"/>
    <property type="molecule type" value="Genomic_DNA"/>
</dbReference>
<gene>
    <name evidence="1" type="ORF">CQW34_03416</name>
</gene>
<organism evidence="1 2">
    <name type="scientific">Bacteroides fragilis</name>
    <dbReference type="NCBI Taxonomy" id="817"/>
    <lineage>
        <taxon>Bacteria</taxon>
        <taxon>Pseudomonadati</taxon>
        <taxon>Bacteroidota</taxon>
        <taxon>Bacteroidia</taxon>
        <taxon>Bacteroidales</taxon>
        <taxon>Bacteroidaceae</taxon>
        <taxon>Bacteroides</taxon>
    </lineage>
</organism>